<dbReference type="GO" id="GO:0016799">
    <property type="term" value="F:hydrolase activity, hydrolyzing N-glycosyl compounds"/>
    <property type="evidence" value="ECO:0007669"/>
    <property type="project" value="InterPro"/>
</dbReference>
<dbReference type="PANTHER" id="PTHR46190:SF1">
    <property type="entry name" value="SI:CH211-201H21.5"/>
    <property type="match status" value="1"/>
</dbReference>
<reference evidence="4 5" key="1">
    <citation type="submission" date="2023-11" db="EMBL/GenBank/DDBJ databases">
        <authorList>
            <person name="Okamura Y."/>
        </authorList>
    </citation>
    <scope>NUCLEOTIDE SEQUENCE [LARGE SCALE GENOMIC DNA]</scope>
</reference>
<dbReference type="Proteomes" id="UP001497472">
    <property type="component" value="Unassembled WGS sequence"/>
</dbReference>
<sequence length="326" mass="35877">MTAKLIFALFLTTSFAAETQFLVIDNDAGADDAMAIFLALLNEKHFNGPKLIGLTTGNGNTNENNVCINNQRILKKAGRQDVPIFRGAKASLVTTPYAGDYYGVDGLGDIGEELKDVAPPSSQDAVPALIELSKTHKGKLTVITLGALTNVALAITLDPNFLGRLNHLYIGAGHINSDEFPSAEFNAHMDVEAYHIIAKHATPDKVTVLPFSQVMTHLNLSREWREEVLGVINTDIVRAQNQYERITLPQSGQWHALDPAVVALVVRPDLVQEYKYSKNDIILCGDKRGLNTNTFVGRDDANMRIIYSVKTKEYQQFLYDVFNAGS</sequence>
<protein>
    <recommendedName>
        <fullName evidence="3">Inosine/uridine-preferring nucleoside hydrolase domain-containing protein</fullName>
    </recommendedName>
</protein>
<dbReference type="EMBL" id="CAVLEF010000010">
    <property type="protein sequence ID" value="CAK1548705.1"/>
    <property type="molecule type" value="Genomic_DNA"/>
</dbReference>
<organism evidence="4 5">
    <name type="scientific">Leptosia nina</name>
    <dbReference type="NCBI Taxonomy" id="320188"/>
    <lineage>
        <taxon>Eukaryota</taxon>
        <taxon>Metazoa</taxon>
        <taxon>Ecdysozoa</taxon>
        <taxon>Arthropoda</taxon>
        <taxon>Hexapoda</taxon>
        <taxon>Insecta</taxon>
        <taxon>Pterygota</taxon>
        <taxon>Neoptera</taxon>
        <taxon>Endopterygota</taxon>
        <taxon>Lepidoptera</taxon>
        <taxon>Glossata</taxon>
        <taxon>Ditrysia</taxon>
        <taxon>Papilionoidea</taxon>
        <taxon>Pieridae</taxon>
        <taxon>Pierinae</taxon>
        <taxon>Leptosia</taxon>
    </lineage>
</organism>
<dbReference type="SUPFAM" id="SSF53590">
    <property type="entry name" value="Nucleoside hydrolase"/>
    <property type="match status" value="1"/>
</dbReference>
<dbReference type="InterPro" id="IPR036452">
    <property type="entry name" value="Ribo_hydro-like"/>
</dbReference>
<proteinExistence type="inferred from homology"/>
<dbReference type="InterPro" id="IPR052775">
    <property type="entry name" value="IUN_hydrolase"/>
</dbReference>
<evidence type="ECO:0000256" key="1">
    <source>
        <dbReference type="ARBA" id="ARBA00009176"/>
    </source>
</evidence>
<evidence type="ECO:0000256" key="2">
    <source>
        <dbReference type="SAM" id="SignalP"/>
    </source>
</evidence>
<evidence type="ECO:0000259" key="3">
    <source>
        <dbReference type="Pfam" id="PF01156"/>
    </source>
</evidence>
<comment type="caution">
    <text evidence="4">The sequence shown here is derived from an EMBL/GenBank/DDBJ whole genome shotgun (WGS) entry which is preliminary data.</text>
</comment>
<dbReference type="InterPro" id="IPR001910">
    <property type="entry name" value="Inosine/uridine_hydrolase_dom"/>
</dbReference>
<dbReference type="Pfam" id="PF01156">
    <property type="entry name" value="IU_nuc_hydro"/>
    <property type="match status" value="1"/>
</dbReference>
<accession>A0AAV1JKE8</accession>
<keyword evidence="5" id="KW-1185">Reference proteome</keyword>
<feature type="chain" id="PRO_5043740636" description="Inosine/uridine-preferring nucleoside hydrolase domain-containing protein" evidence="2">
    <location>
        <begin position="17"/>
        <end position="326"/>
    </location>
</feature>
<comment type="similarity">
    <text evidence="1">Belongs to the IUNH family.</text>
</comment>
<evidence type="ECO:0000313" key="5">
    <source>
        <dbReference type="Proteomes" id="UP001497472"/>
    </source>
</evidence>
<dbReference type="AlphaFoldDB" id="A0AAV1JKE8"/>
<feature type="domain" description="Inosine/uridine-preferring nucleoside hydrolase" evidence="3">
    <location>
        <begin position="22"/>
        <end position="314"/>
    </location>
</feature>
<dbReference type="PANTHER" id="PTHR46190">
    <property type="entry name" value="SI:CH211-201H21.5-RELATED"/>
    <property type="match status" value="1"/>
</dbReference>
<feature type="signal peptide" evidence="2">
    <location>
        <begin position="1"/>
        <end position="16"/>
    </location>
</feature>
<evidence type="ECO:0000313" key="4">
    <source>
        <dbReference type="EMBL" id="CAK1548705.1"/>
    </source>
</evidence>
<name>A0AAV1JKE8_9NEOP</name>
<gene>
    <name evidence="4" type="ORF">LNINA_LOCUS8067</name>
</gene>
<keyword evidence="2" id="KW-0732">Signal</keyword>
<dbReference type="Gene3D" id="3.90.245.10">
    <property type="entry name" value="Ribonucleoside hydrolase-like"/>
    <property type="match status" value="1"/>
</dbReference>